<evidence type="ECO:0000256" key="3">
    <source>
        <dbReference type="ARBA" id="ARBA00022884"/>
    </source>
</evidence>
<dbReference type="Proteomes" id="UP000694843">
    <property type="component" value="Unplaced"/>
</dbReference>
<reference evidence="8" key="1">
    <citation type="submission" date="2025-08" db="UniProtKB">
        <authorList>
            <consortium name="RefSeq"/>
        </authorList>
    </citation>
    <scope>IDENTIFICATION</scope>
    <source>
        <tissue evidence="8">Whole organism</tissue>
    </source>
</reference>
<gene>
    <name evidence="8" type="primary">LOC108681085</name>
</gene>
<dbReference type="GO" id="GO:0003729">
    <property type="term" value="F:mRNA binding"/>
    <property type="evidence" value="ECO:0007669"/>
    <property type="project" value="UniProtKB-ARBA"/>
</dbReference>
<dbReference type="InterPro" id="IPR000504">
    <property type="entry name" value="RRM_dom"/>
</dbReference>
<dbReference type="SUPFAM" id="SSF54928">
    <property type="entry name" value="RNA-binding domain, RBD"/>
    <property type="match status" value="1"/>
</dbReference>
<dbReference type="GO" id="GO:0050686">
    <property type="term" value="P:negative regulation of mRNA processing"/>
    <property type="evidence" value="ECO:0007669"/>
    <property type="project" value="UniProtKB-ARBA"/>
</dbReference>
<dbReference type="OMA" id="IKNCRIM"/>
<sequence length="339" mass="37084">MSECDYNNMGMESSPSIPSITGNETRTNLIINYLPQTLTDQEFYKIFIVVGPIKNCRIMKDLKTGYSFGFGFVEYHKPEDAAKAILQLNNLPVQHKRIKVSYARPPGEDIKETNLYIQNIPRSYTLDQLDDLFAPFGQIVQKNLLKDKVTGLPRGVGFVRYDKKSEAELAITQMNGVIPEGGHDPLVVKVAEEHGKMKAAYYAGYHAGLQNNRGSFRGRGRGSFNSRGGVMGFNRGGFNNSGKMPTDRPLNDRFHPSSFNKFNGVPSYDGNHVPFHHASHGSYKNGPGPSYGYSRGSYGATSASYGGASGKYGDSSGTYGGSAASYGGAGFYDDTFGTY</sequence>
<name>A0A8B7PHT4_HYAAZ</name>
<dbReference type="GO" id="GO:0005634">
    <property type="term" value="C:nucleus"/>
    <property type="evidence" value="ECO:0007669"/>
    <property type="project" value="UniProtKB-SubCell"/>
</dbReference>
<dbReference type="Pfam" id="PF00076">
    <property type="entry name" value="RRM_1"/>
    <property type="match status" value="2"/>
</dbReference>
<keyword evidence="2" id="KW-0677">Repeat</keyword>
<evidence type="ECO:0000313" key="7">
    <source>
        <dbReference type="Proteomes" id="UP000694843"/>
    </source>
</evidence>
<organism evidence="7 8">
    <name type="scientific">Hyalella azteca</name>
    <name type="common">Amphipod</name>
    <dbReference type="NCBI Taxonomy" id="294128"/>
    <lineage>
        <taxon>Eukaryota</taxon>
        <taxon>Metazoa</taxon>
        <taxon>Ecdysozoa</taxon>
        <taxon>Arthropoda</taxon>
        <taxon>Crustacea</taxon>
        <taxon>Multicrustacea</taxon>
        <taxon>Malacostraca</taxon>
        <taxon>Eumalacostraca</taxon>
        <taxon>Peracarida</taxon>
        <taxon>Amphipoda</taxon>
        <taxon>Senticaudata</taxon>
        <taxon>Talitrida</taxon>
        <taxon>Talitroidea</taxon>
        <taxon>Hyalellidae</taxon>
        <taxon>Hyalella</taxon>
    </lineage>
</organism>
<dbReference type="GO" id="GO:0009967">
    <property type="term" value="P:positive regulation of signal transduction"/>
    <property type="evidence" value="ECO:0007669"/>
    <property type="project" value="UniProtKB-ARBA"/>
</dbReference>
<evidence type="ECO:0000256" key="1">
    <source>
        <dbReference type="ARBA" id="ARBA00004123"/>
    </source>
</evidence>
<dbReference type="FunFam" id="3.30.70.330:FF:000205">
    <property type="entry name" value="Sex lethal, isoform B"/>
    <property type="match status" value="1"/>
</dbReference>
<keyword evidence="4" id="KW-0539">Nucleus</keyword>
<evidence type="ECO:0000256" key="2">
    <source>
        <dbReference type="ARBA" id="ARBA00022737"/>
    </source>
</evidence>
<feature type="domain" description="RRM" evidence="6">
    <location>
        <begin position="27"/>
        <end position="105"/>
    </location>
</feature>
<dbReference type="RefSeq" id="XP_018025555.1">
    <property type="nucleotide sequence ID" value="XM_018170066.2"/>
</dbReference>
<dbReference type="GO" id="GO:0008266">
    <property type="term" value="F:poly(U) RNA binding"/>
    <property type="evidence" value="ECO:0007669"/>
    <property type="project" value="UniProtKB-ARBA"/>
</dbReference>
<dbReference type="OrthoDB" id="266020at2759"/>
<dbReference type="InterPro" id="IPR035979">
    <property type="entry name" value="RBD_domain_sf"/>
</dbReference>
<dbReference type="GO" id="GO:1990904">
    <property type="term" value="C:ribonucleoprotein complex"/>
    <property type="evidence" value="ECO:0007669"/>
    <property type="project" value="InterPro"/>
</dbReference>
<accession>A0A8B7PHT4</accession>
<dbReference type="PANTHER" id="PTHR48027">
    <property type="entry name" value="HETEROGENEOUS NUCLEAR RIBONUCLEOPROTEIN 87F-RELATED"/>
    <property type="match status" value="1"/>
</dbReference>
<dbReference type="InterPro" id="IPR052462">
    <property type="entry name" value="SLIRP/GR-RBP-like"/>
</dbReference>
<keyword evidence="3 5" id="KW-0694">RNA-binding</keyword>
<dbReference type="GeneID" id="108681085"/>
<evidence type="ECO:0000259" key="6">
    <source>
        <dbReference type="PROSITE" id="PS50102"/>
    </source>
</evidence>
<comment type="subcellular location">
    <subcellularLocation>
        <location evidence="1">Nucleus</location>
    </subcellularLocation>
</comment>
<dbReference type="GO" id="GO:0005737">
    <property type="term" value="C:cytoplasm"/>
    <property type="evidence" value="ECO:0007669"/>
    <property type="project" value="UniProtKB-ARBA"/>
</dbReference>
<dbReference type="AlphaFoldDB" id="A0A8B7PHT4"/>
<evidence type="ECO:0000256" key="5">
    <source>
        <dbReference type="PROSITE-ProRule" id="PRU00176"/>
    </source>
</evidence>
<evidence type="ECO:0000256" key="4">
    <source>
        <dbReference type="ARBA" id="ARBA00023242"/>
    </source>
</evidence>
<feature type="domain" description="RRM" evidence="6">
    <location>
        <begin position="113"/>
        <end position="193"/>
    </location>
</feature>
<dbReference type="InterPro" id="IPR002343">
    <property type="entry name" value="Hud_Sxl_RNA"/>
</dbReference>
<dbReference type="SMART" id="SM00360">
    <property type="entry name" value="RRM"/>
    <property type="match status" value="2"/>
</dbReference>
<keyword evidence="7" id="KW-1185">Reference proteome</keyword>
<dbReference type="GO" id="GO:0010629">
    <property type="term" value="P:negative regulation of gene expression"/>
    <property type="evidence" value="ECO:0007669"/>
    <property type="project" value="UniProtKB-ARBA"/>
</dbReference>
<dbReference type="FunFam" id="3.30.70.330:FF:000383">
    <property type="entry name" value="Sex lethal, isoform D"/>
    <property type="match status" value="1"/>
</dbReference>
<dbReference type="PROSITE" id="PS50102">
    <property type="entry name" value="RRM"/>
    <property type="match status" value="2"/>
</dbReference>
<dbReference type="KEGG" id="hazt:108681085"/>
<proteinExistence type="predicted"/>
<protein>
    <submittedName>
        <fullName evidence="8">Sex-lethal homolog</fullName>
    </submittedName>
</protein>
<dbReference type="Gene3D" id="3.30.70.330">
    <property type="match status" value="2"/>
</dbReference>
<dbReference type="InterPro" id="IPR012677">
    <property type="entry name" value="Nucleotide-bd_a/b_plait_sf"/>
</dbReference>
<evidence type="ECO:0000313" key="8">
    <source>
        <dbReference type="RefSeq" id="XP_018025555.1"/>
    </source>
</evidence>
<dbReference type="PRINTS" id="PR00961">
    <property type="entry name" value="HUDSXLRNA"/>
</dbReference>